<keyword evidence="4 5" id="KW-0472">Membrane</keyword>
<feature type="transmembrane region" description="Helical" evidence="5">
    <location>
        <begin position="140"/>
        <end position="157"/>
    </location>
</feature>
<dbReference type="GO" id="GO:0016020">
    <property type="term" value="C:membrane"/>
    <property type="evidence" value="ECO:0007669"/>
    <property type="project" value="UniProtKB-SubCell"/>
</dbReference>
<name>A0A9W6CYR6_9MICO</name>
<dbReference type="Pfam" id="PF13515">
    <property type="entry name" value="FUSC_2"/>
    <property type="match status" value="1"/>
</dbReference>
<keyword evidence="8" id="KW-1185">Reference proteome</keyword>
<evidence type="ECO:0000256" key="3">
    <source>
        <dbReference type="ARBA" id="ARBA00022989"/>
    </source>
</evidence>
<feature type="domain" description="Integral membrane bound transporter" evidence="6">
    <location>
        <begin position="33"/>
        <end position="152"/>
    </location>
</feature>
<comment type="caution">
    <text evidence="7">The sequence shown here is derived from an EMBL/GenBank/DDBJ whole genome shotgun (WGS) entry which is preliminary data.</text>
</comment>
<feature type="transmembrane region" description="Helical" evidence="5">
    <location>
        <begin position="95"/>
        <end position="128"/>
    </location>
</feature>
<accession>A0A9W6CYR6</accession>
<proteinExistence type="predicted"/>
<gene>
    <name evidence="7" type="ORF">ARHIZOSPH14_23570</name>
</gene>
<evidence type="ECO:0000256" key="1">
    <source>
        <dbReference type="ARBA" id="ARBA00004141"/>
    </source>
</evidence>
<dbReference type="AlphaFoldDB" id="A0A9W6CYR6"/>
<evidence type="ECO:0000259" key="6">
    <source>
        <dbReference type="Pfam" id="PF13515"/>
    </source>
</evidence>
<keyword evidence="2 5" id="KW-0812">Transmembrane</keyword>
<dbReference type="Proteomes" id="UP001144396">
    <property type="component" value="Unassembled WGS sequence"/>
</dbReference>
<evidence type="ECO:0000256" key="2">
    <source>
        <dbReference type="ARBA" id="ARBA00022692"/>
    </source>
</evidence>
<protein>
    <recommendedName>
        <fullName evidence="6">Integral membrane bound transporter domain-containing protein</fullName>
    </recommendedName>
</protein>
<sequence>MNLRGLARTVDVRRMVDAAPAVLQITVTAVAAYAFASIVLGHERPLIAAIVVISSLGFVRDARPVRVLETVIGMTLGIALAEVLLIVAGQGIPQYALALAVTMLVARLVSPSAAFAVAAALQCTLVMLMPLPEGGPFTRTLDGLVAGAFALLATAIIPRDPRRTAAREGRRLVHEHVAVLRAFADAMRSGDADAADRALSRARSTQPVVDAWTAAVDSGVAIARISPFGRRSRYDLDRQRTMLTGLELATRNLRVASRRTAFALRDGAPRPELAELFTRTSVAVGLLADAMGDVEQLPVARQAAIEIAKHLDPERIVPAAGSVADRNVVHALRPYLVDVLTATGLDVADARDALALL</sequence>
<organism evidence="7 8">
    <name type="scientific">Agromyces rhizosphaerae</name>
    <dbReference type="NCBI Taxonomy" id="88374"/>
    <lineage>
        <taxon>Bacteria</taxon>
        <taxon>Bacillati</taxon>
        <taxon>Actinomycetota</taxon>
        <taxon>Actinomycetes</taxon>
        <taxon>Micrococcales</taxon>
        <taxon>Microbacteriaceae</taxon>
        <taxon>Agromyces</taxon>
    </lineage>
</organism>
<feature type="transmembrane region" description="Helical" evidence="5">
    <location>
        <begin position="70"/>
        <end position="89"/>
    </location>
</feature>
<comment type="subcellular location">
    <subcellularLocation>
        <location evidence="1">Membrane</location>
        <topology evidence="1">Multi-pass membrane protein</topology>
    </subcellularLocation>
</comment>
<feature type="transmembrane region" description="Helical" evidence="5">
    <location>
        <begin position="21"/>
        <end position="40"/>
    </location>
</feature>
<evidence type="ECO:0000313" key="7">
    <source>
        <dbReference type="EMBL" id="GLI28115.1"/>
    </source>
</evidence>
<keyword evidence="3 5" id="KW-1133">Transmembrane helix</keyword>
<dbReference type="InterPro" id="IPR049453">
    <property type="entry name" value="Memb_transporter_dom"/>
</dbReference>
<dbReference type="RefSeq" id="WP_281885203.1">
    <property type="nucleotide sequence ID" value="NZ_BSDP01000001.1"/>
</dbReference>
<evidence type="ECO:0000256" key="5">
    <source>
        <dbReference type="SAM" id="Phobius"/>
    </source>
</evidence>
<evidence type="ECO:0000313" key="8">
    <source>
        <dbReference type="Proteomes" id="UP001144396"/>
    </source>
</evidence>
<evidence type="ECO:0000256" key="4">
    <source>
        <dbReference type="ARBA" id="ARBA00023136"/>
    </source>
</evidence>
<reference evidence="7" key="1">
    <citation type="submission" date="2022-12" db="EMBL/GenBank/DDBJ databases">
        <title>Reference genome sequencing for broad-spectrum identification of bacterial and archaeal isolates by mass spectrometry.</title>
        <authorList>
            <person name="Sekiguchi Y."/>
            <person name="Tourlousse D.M."/>
        </authorList>
    </citation>
    <scope>NUCLEOTIDE SEQUENCE</scope>
    <source>
        <strain evidence="7">14</strain>
    </source>
</reference>
<dbReference type="EMBL" id="BSDP01000001">
    <property type="protein sequence ID" value="GLI28115.1"/>
    <property type="molecule type" value="Genomic_DNA"/>
</dbReference>